<dbReference type="AlphaFoldDB" id="A0A9P6RX97"/>
<organism evidence="1 2">
    <name type="scientific">Dissophora globulifera</name>
    <dbReference type="NCBI Taxonomy" id="979702"/>
    <lineage>
        <taxon>Eukaryota</taxon>
        <taxon>Fungi</taxon>
        <taxon>Fungi incertae sedis</taxon>
        <taxon>Mucoromycota</taxon>
        <taxon>Mortierellomycotina</taxon>
        <taxon>Mortierellomycetes</taxon>
        <taxon>Mortierellales</taxon>
        <taxon>Mortierellaceae</taxon>
        <taxon>Dissophora</taxon>
    </lineage>
</organism>
<protein>
    <recommendedName>
        <fullName evidence="3">Arrestin C-terminal-like domain-containing protein</fullName>
    </recommendedName>
</protein>
<dbReference type="OrthoDB" id="2333384at2759"/>
<gene>
    <name evidence="1" type="ORF">BGZ99_005653</name>
</gene>
<name>A0A9P6RX97_9FUNG</name>
<reference evidence="1" key="1">
    <citation type="journal article" date="2020" name="Fungal Divers.">
        <title>Resolving the Mortierellaceae phylogeny through synthesis of multi-gene phylogenetics and phylogenomics.</title>
        <authorList>
            <person name="Vandepol N."/>
            <person name="Liber J."/>
            <person name="Desiro A."/>
            <person name="Na H."/>
            <person name="Kennedy M."/>
            <person name="Barry K."/>
            <person name="Grigoriev I.V."/>
            <person name="Miller A.N."/>
            <person name="O'Donnell K."/>
            <person name="Stajich J.E."/>
            <person name="Bonito G."/>
        </authorList>
    </citation>
    <scope>NUCLEOTIDE SEQUENCE</scope>
    <source>
        <strain evidence="1">REB-010B</strain>
    </source>
</reference>
<sequence>MMMFKDSSKVKNLTIHVDTGATIGPKGLPLVCGRSEELSLVQATVSFETSHDCKAKGIEVSFKAASGTLYYGKLFSISARPATPEEVTLRLEGEQVYLSKHWDIGVQFAKPGSIAKGTYTRQVAVLLDPTLPSSTSHINGWVKYEFEARLKEAKGFGIGRHDTVVTQEVWVLNSSVPAMGLIDIPVAVKAHWRRSVPFVVTLPSKTLCLDQVVPINIAQMPFITGTELEGQGVLVNSVNFVLQETRTARALYTRDVRQLAERFVDLTVNTGWEQSSEGWERTIYVSMPSSPALSASMTSRYLDVVHCLVVTIELRTNKIKTDRIVVNVDVDITPPRTILTPPPGYNDETQNVDAVLGIPTDLTDELPSYARYEA</sequence>
<dbReference type="Gene3D" id="2.60.40.640">
    <property type="match status" value="1"/>
</dbReference>
<evidence type="ECO:0008006" key="3">
    <source>
        <dbReference type="Google" id="ProtNLM"/>
    </source>
</evidence>
<evidence type="ECO:0000313" key="1">
    <source>
        <dbReference type="EMBL" id="KAG0328300.1"/>
    </source>
</evidence>
<dbReference type="EMBL" id="JAAAIP010000037">
    <property type="protein sequence ID" value="KAG0328300.1"/>
    <property type="molecule type" value="Genomic_DNA"/>
</dbReference>
<comment type="caution">
    <text evidence="1">The sequence shown here is derived from an EMBL/GenBank/DDBJ whole genome shotgun (WGS) entry which is preliminary data.</text>
</comment>
<dbReference type="Proteomes" id="UP000738325">
    <property type="component" value="Unassembled WGS sequence"/>
</dbReference>
<keyword evidence="2" id="KW-1185">Reference proteome</keyword>
<accession>A0A9P6RX97</accession>
<dbReference type="InterPro" id="IPR014752">
    <property type="entry name" value="Arrestin-like_C"/>
</dbReference>
<proteinExistence type="predicted"/>
<evidence type="ECO:0000313" key="2">
    <source>
        <dbReference type="Proteomes" id="UP000738325"/>
    </source>
</evidence>